<sequence>MNPCAQKKRWRYPRRAFSRIGTQRVDGSKHADKVFIRTKQAKDLLLWFSGERRGQKAGGENGLTDGEFKCLVTPLKMGGCTELATVLQRPKSEGGDRTCSSPYKRLLSEFDKTFPICGMLQTASDTAAEVLDTVLKLARGEASGFLDTGVQKHPCMWHNAGSGQDATWAIIKEIAEGLNIKDSVNHRLTSSHTARLP</sequence>
<dbReference type="AlphaFoldDB" id="A0A8K0EXY5"/>
<reference evidence="1" key="1">
    <citation type="submission" date="2022-01" db="EMBL/GenBank/DDBJ databases">
        <authorList>
            <person name="Braso-Vives M."/>
        </authorList>
    </citation>
    <scope>NUCLEOTIDE SEQUENCE</scope>
</reference>
<gene>
    <name evidence="1" type="primary">Hypp3515</name>
    <name evidence="1" type="ORF">BLAG_LOCUS20238</name>
</gene>
<dbReference type="EMBL" id="OV696691">
    <property type="protein sequence ID" value="CAH1266688.1"/>
    <property type="molecule type" value="Genomic_DNA"/>
</dbReference>
<dbReference type="Proteomes" id="UP000838412">
    <property type="component" value="Chromosome 6"/>
</dbReference>
<organism evidence="1 2">
    <name type="scientific">Branchiostoma lanceolatum</name>
    <name type="common">Common lancelet</name>
    <name type="synonym">Amphioxus lanceolatum</name>
    <dbReference type="NCBI Taxonomy" id="7740"/>
    <lineage>
        <taxon>Eukaryota</taxon>
        <taxon>Metazoa</taxon>
        <taxon>Chordata</taxon>
        <taxon>Cephalochordata</taxon>
        <taxon>Leptocardii</taxon>
        <taxon>Amphioxiformes</taxon>
        <taxon>Branchiostomatidae</taxon>
        <taxon>Branchiostoma</taxon>
    </lineage>
</organism>
<evidence type="ECO:0000313" key="2">
    <source>
        <dbReference type="Proteomes" id="UP000838412"/>
    </source>
</evidence>
<dbReference type="OrthoDB" id="10220159at2759"/>
<proteinExistence type="predicted"/>
<keyword evidence="2" id="KW-1185">Reference proteome</keyword>
<evidence type="ECO:0000313" key="1">
    <source>
        <dbReference type="EMBL" id="CAH1266688.1"/>
    </source>
</evidence>
<name>A0A8K0EXY5_BRALA</name>
<protein>
    <submittedName>
        <fullName evidence="1">Hypp3515 protein</fullName>
    </submittedName>
</protein>
<accession>A0A8K0EXY5</accession>